<dbReference type="PROSITE" id="PS51257">
    <property type="entry name" value="PROKAR_LIPOPROTEIN"/>
    <property type="match status" value="1"/>
</dbReference>
<keyword evidence="3 6" id="KW-0732">Signal</keyword>
<evidence type="ECO:0000256" key="1">
    <source>
        <dbReference type="ARBA" id="ARBA00004442"/>
    </source>
</evidence>
<feature type="domain" description="RagB/SusD" evidence="7">
    <location>
        <begin position="286"/>
        <end position="579"/>
    </location>
</feature>
<dbReference type="AlphaFoldDB" id="A0A1T5AYC7"/>
<evidence type="ECO:0000256" key="5">
    <source>
        <dbReference type="ARBA" id="ARBA00023237"/>
    </source>
</evidence>
<evidence type="ECO:0000256" key="4">
    <source>
        <dbReference type="ARBA" id="ARBA00023136"/>
    </source>
</evidence>
<name>A0A1T5AYC7_9SPHI</name>
<dbReference type="OrthoDB" id="5694214at2"/>
<feature type="domain" description="SusD-like N-terminal" evidence="8">
    <location>
        <begin position="100"/>
        <end position="205"/>
    </location>
</feature>
<comment type="subcellular location">
    <subcellularLocation>
        <location evidence="1">Cell outer membrane</location>
    </subcellularLocation>
</comment>
<dbReference type="Pfam" id="PF07980">
    <property type="entry name" value="SusD_RagB"/>
    <property type="match status" value="1"/>
</dbReference>
<dbReference type="InterPro" id="IPR033985">
    <property type="entry name" value="SusD-like_N"/>
</dbReference>
<dbReference type="SUPFAM" id="SSF48452">
    <property type="entry name" value="TPR-like"/>
    <property type="match status" value="1"/>
</dbReference>
<dbReference type="STRING" id="572036.SAMN05661099_1110"/>
<dbReference type="EMBL" id="FUYR01000001">
    <property type="protein sequence ID" value="SKB39760.1"/>
    <property type="molecule type" value="Genomic_DNA"/>
</dbReference>
<dbReference type="Proteomes" id="UP000189981">
    <property type="component" value="Unassembled WGS sequence"/>
</dbReference>
<evidence type="ECO:0000313" key="10">
    <source>
        <dbReference type="Proteomes" id="UP000189981"/>
    </source>
</evidence>
<sequence length="579" mass="65151">MKTRYISLIILLLVSFAGCQKDALDTTPVDKIDAAVFFNTATDLEVYTNKFYDMLPDFNLYVDDTSTDNAIALTVADRVKGTRVLPASRTGTKWIWDDLRSINYFLANYEKCKDAAAKAKFSGIARFFRAYFYYDRVKTFGDVPLYTKVLEAEDPDLYKARDSRKVVMAQVLEDINYAIANIPKEVQLNRITKHTALLLKARICLFEGTFRKYHKLGDHDAFLKEAAAASEELITSGAYKLYTAGGVNVAYRDLFARSDQEPTETILARDYNPTFGRHGLSYLMTAPTAGVYGIPKDMIDSYLMKDGSKFTNQANYQTKGFYEEMQNRDPRLYQTTPGPDYAPYGETAREAVNLNITTTGYRIIKGLTTRDQWGPTSSYNDVIIFRLAEALLIFAEAKAELGTLTQADLDKSINKLRERVGMPNLILTAANAAPDAFLASFYPNVDAGANKGVILEIRRERRIEMFNEGLRWDDLMRWKEGKKLEKPMVGIYFSGLGSHDFNNDGKADVFLHTGVATGAPAGTSSIINVNQKRLTNTTSGNFNPLVTTPRTFNETKDYYYPIPVQELALNKNLVQNPGW</sequence>
<evidence type="ECO:0000259" key="7">
    <source>
        <dbReference type="Pfam" id="PF07980"/>
    </source>
</evidence>
<dbReference type="InterPro" id="IPR011990">
    <property type="entry name" value="TPR-like_helical_dom_sf"/>
</dbReference>
<dbReference type="Pfam" id="PF14322">
    <property type="entry name" value="SusD-like_3"/>
    <property type="match status" value="1"/>
</dbReference>
<dbReference type="InterPro" id="IPR012944">
    <property type="entry name" value="SusD_RagB_dom"/>
</dbReference>
<protein>
    <submittedName>
        <fullName evidence="9">Starch-binding associating with outer membrane</fullName>
    </submittedName>
</protein>
<proteinExistence type="inferred from homology"/>
<evidence type="ECO:0000256" key="3">
    <source>
        <dbReference type="ARBA" id="ARBA00022729"/>
    </source>
</evidence>
<evidence type="ECO:0000259" key="8">
    <source>
        <dbReference type="Pfam" id="PF14322"/>
    </source>
</evidence>
<keyword evidence="10" id="KW-1185">Reference proteome</keyword>
<dbReference type="GO" id="GO:0009279">
    <property type="term" value="C:cell outer membrane"/>
    <property type="evidence" value="ECO:0007669"/>
    <property type="project" value="UniProtKB-SubCell"/>
</dbReference>
<dbReference type="RefSeq" id="WP_079701623.1">
    <property type="nucleotide sequence ID" value="NZ_FUYR01000001.1"/>
</dbReference>
<keyword evidence="4" id="KW-0472">Membrane</keyword>
<keyword evidence="5" id="KW-0998">Cell outer membrane</keyword>
<evidence type="ECO:0000256" key="2">
    <source>
        <dbReference type="ARBA" id="ARBA00006275"/>
    </source>
</evidence>
<comment type="similarity">
    <text evidence="2">Belongs to the SusD family.</text>
</comment>
<gene>
    <name evidence="9" type="ORF">SAMN05661099_1110</name>
</gene>
<evidence type="ECO:0000313" key="9">
    <source>
        <dbReference type="EMBL" id="SKB39760.1"/>
    </source>
</evidence>
<dbReference type="Gene3D" id="1.25.40.390">
    <property type="match status" value="1"/>
</dbReference>
<reference evidence="10" key="1">
    <citation type="submission" date="2017-02" db="EMBL/GenBank/DDBJ databases">
        <authorList>
            <person name="Varghese N."/>
            <person name="Submissions S."/>
        </authorList>
    </citation>
    <scope>NUCLEOTIDE SEQUENCE [LARGE SCALE GENOMIC DNA]</scope>
    <source>
        <strain evidence="10">DSM 22385</strain>
    </source>
</reference>
<accession>A0A1T5AYC7</accession>
<feature type="signal peptide" evidence="6">
    <location>
        <begin position="1"/>
        <end position="23"/>
    </location>
</feature>
<organism evidence="9 10">
    <name type="scientific">Daejeonella lutea</name>
    <dbReference type="NCBI Taxonomy" id="572036"/>
    <lineage>
        <taxon>Bacteria</taxon>
        <taxon>Pseudomonadati</taxon>
        <taxon>Bacteroidota</taxon>
        <taxon>Sphingobacteriia</taxon>
        <taxon>Sphingobacteriales</taxon>
        <taxon>Sphingobacteriaceae</taxon>
        <taxon>Daejeonella</taxon>
    </lineage>
</organism>
<evidence type="ECO:0000256" key="6">
    <source>
        <dbReference type="SAM" id="SignalP"/>
    </source>
</evidence>
<feature type="chain" id="PRO_5012956285" evidence="6">
    <location>
        <begin position="24"/>
        <end position="579"/>
    </location>
</feature>